<dbReference type="Gene3D" id="3.40.1110.10">
    <property type="entry name" value="Calcium-transporting ATPase, cytoplasmic domain N"/>
    <property type="match status" value="1"/>
</dbReference>
<protein>
    <recommendedName>
        <fullName evidence="3">P-type Cu(+) transporter</fullName>
        <ecNumber evidence="3">7.2.2.8</ecNumber>
    </recommendedName>
</protein>
<keyword evidence="8" id="KW-0677">Repeat</keyword>
<dbReference type="InterPro" id="IPR036163">
    <property type="entry name" value="HMA_dom_sf"/>
</dbReference>
<dbReference type="FunFam" id="2.70.150.10:FF:000020">
    <property type="entry name" value="Copper-exporting P-type ATPase A"/>
    <property type="match status" value="1"/>
</dbReference>
<dbReference type="InterPro" id="IPR006121">
    <property type="entry name" value="HMA_dom"/>
</dbReference>
<dbReference type="SFLD" id="SFLDG00002">
    <property type="entry name" value="C1.7:_P-type_atpase_like"/>
    <property type="match status" value="1"/>
</dbReference>
<evidence type="ECO:0000256" key="1">
    <source>
        <dbReference type="ARBA" id="ARBA00004651"/>
    </source>
</evidence>
<evidence type="ECO:0000256" key="18">
    <source>
        <dbReference type="RuleBase" id="RU362081"/>
    </source>
</evidence>
<feature type="transmembrane region" description="Helical" evidence="18">
    <location>
        <begin position="313"/>
        <end position="334"/>
    </location>
</feature>
<dbReference type="Proteomes" id="UP000293391">
    <property type="component" value="Chromosome"/>
</dbReference>
<feature type="transmembrane region" description="Helical" evidence="18">
    <location>
        <begin position="275"/>
        <end position="292"/>
    </location>
</feature>
<feature type="transmembrane region" description="Helical" evidence="18">
    <location>
        <begin position="866"/>
        <end position="885"/>
    </location>
</feature>
<evidence type="ECO:0000313" key="20">
    <source>
        <dbReference type="EMBL" id="QXR08932.1"/>
    </source>
</evidence>
<accession>A0A4Q4DVJ2</accession>
<dbReference type="GO" id="GO:0043682">
    <property type="term" value="F:P-type divalent copper transporter activity"/>
    <property type="evidence" value="ECO:0007669"/>
    <property type="project" value="TreeGrafter"/>
</dbReference>
<dbReference type="PROSITE" id="PS00154">
    <property type="entry name" value="ATPASE_E1_E2"/>
    <property type="match status" value="1"/>
</dbReference>
<evidence type="ECO:0000256" key="3">
    <source>
        <dbReference type="ARBA" id="ARBA00012517"/>
    </source>
</evidence>
<reference evidence="20" key="3">
    <citation type="submission" date="2021-06" db="EMBL/GenBank/DDBJ databases">
        <authorList>
            <person name="Diorio-Toth L."/>
        </authorList>
    </citation>
    <scope>NUCLEOTIDE SEQUENCE</scope>
    <source>
        <strain evidence="20">AL_065</strain>
    </source>
</reference>
<evidence type="ECO:0000256" key="9">
    <source>
        <dbReference type="ARBA" id="ARBA00022741"/>
    </source>
</evidence>
<feature type="domain" description="HMA" evidence="19">
    <location>
        <begin position="79"/>
        <end position="144"/>
    </location>
</feature>
<dbReference type="NCBIfam" id="TIGR01511">
    <property type="entry name" value="ATPase-IB1_Cu"/>
    <property type="match status" value="1"/>
</dbReference>
<feature type="domain" description="HMA" evidence="19">
    <location>
        <begin position="146"/>
        <end position="210"/>
    </location>
</feature>
<dbReference type="EMBL" id="CP078045">
    <property type="protein sequence ID" value="QXR08932.1"/>
    <property type="molecule type" value="Genomic_DNA"/>
</dbReference>
<dbReference type="Pfam" id="PF00702">
    <property type="entry name" value="Hydrolase"/>
    <property type="match status" value="1"/>
</dbReference>
<dbReference type="SUPFAM" id="SSF81653">
    <property type="entry name" value="Calcium ATPase, transduction domain A"/>
    <property type="match status" value="1"/>
</dbReference>
<dbReference type="AlphaFoldDB" id="A0A4Q4DVJ2"/>
<reference evidence="20" key="2">
    <citation type="journal article" date="2019" name="Nat. Commun.">
        <title>Spatiotemporal dynamics of multidrug resistant bacteria on intensive care unit surfaces.</title>
        <authorList>
            <person name="D'Souza A.W."/>
            <person name="Potter R.F."/>
            <person name="Wallace M."/>
            <person name="Shupe A."/>
            <person name="Patel S."/>
            <person name="Sun X."/>
            <person name="Gul D."/>
            <person name="Kwon J.H."/>
            <person name="Andleeb S."/>
            <person name="Burnham C.D."/>
            <person name="Dantas G."/>
        </authorList>
    </citation>
    <scope>NUCLEOTIDE SEQUENCE</scope>
    <source>
        <strain evidence="20">AL_065</strain>
    </source>
</reference>
<feature type="transmembrane region" description="Helical" evidence="18">
    <location>
        <begin position="522"/>
        <end position="545"/>
    </location>
</feature>
<dbReference type="GO" id="GO:0060003">
    <property type="term" value="P:copper ion export"/>
    <property type="evidence" value="ECO:0007669"/>
    <property type="project" value="UniProtKB-ARBA"/>
</dbReference>
<sequence length="899" mass="96107">MGMAEQDSNRLYEQQVQIGGMTCASCVARVEKALKKIEGVVEASVNLSTEKAFIKSQQPIAAAALVQAIEKSGFDVPTQQFDLNIEGMTCASCVARVEKALKKVEGVLDAQVNLATEKAHVSAINSVPLSKLTQAMQKAGFDIQSNRIELAIEGMTCASCVARVEKALLKVEGVSEAQVNLATETAWVKALHSQIPALIAAVEKAGYQATVKSGTDMSADSHGAFQEKKANETAQLKRDLWLAVILTAPVFILEMGSHLIPAFHHFIAHTLGTQNSWYLQFVLTTLVLIIPGRRFYQHGIPALLRLAPDMNSLVAVGTIAAYGFSCIATFFPQLLPQSTVHVYFEAAAVIVALILLGRYLEAKAKGKTSEAIQYLVGLQPKTARVEQNDHWVDLAISDVQQGMLIEIRPGEKVAVDGEVVAGQSYIDEAMISGEPLPVAKQAGDQVVGGTVNQNGTLKIKATAVGQDSVLAQIIQMVEQAQGSKLPIQAVVDKVTLWFVPAVMALAALTFMVWFLFGPEPNLTYALVNAVAVLIIACPCAMGLATPTSIMVGTGRAAELGVLFRKGEALQLLQQTKVVALDKTGTLTEGKPLLTDFEVTADFNQQTVLQLVASVEAKSEHPIAHAIVQAAREQELELSKVTDFDSITGAGVKAQVAGQQLHIGAERLMQDLGLNVDLFRATAQKLGDQGRSPLYVAINQKLAAIIAVADPIKPTTYSAIQALHDQGLKVAMITGDHQHTAQAIAKQLKIDQVIAEVLPHEKVDAVRQLQQQYGVLTFVGDGINDAPALAQADVGMAIGTGTDVAIEAADVVLMSGNLQHVATGIGLSQATMRNIKQNLFWAFVYNIALIPIAAGVLYPFWGILLSPMFAAGAMALSSVFVVSNALRLKAYQPVQFKESV</sequence>
<evidence type="ECO:0000256" key="8">
    <source>
        <dbReference type="ARBA" id="ARBA00022737"/>
    </source>
</evidence>
<dbReference type="GO" id="GO:0140581">
    <property type="term" value="F:P-type monovalent copper transporter activity"/>
    <property type="evidence" value="ECO:0007669"/>
    <property type="project" value="UniProtKB-EC"/>
</dbReference>
<evidence type="ECO:0000256" key="4">
    <source>
        <dbReference type="ARBA" id="ARBA00022448"/>
    </source>
</evidence>
<keyword evidence="11 18" id="KW-0067">ATP-binding</keyword>
<keyword evidence="9 18" id="KW-0547">Nucleotide-binding</keyword>
<keyword evidence="5 18" id="KW-1003">Cell membrane</keyword>
<keyword evidence="4" id="KW-0813">Transport</keyword>
<evidence type="ECO:0000256" key="7">
    <source>
        <dbReference type="ARBA" id="ARBA00022723"/>
    </source>
</evidence>
<dbReference type="GO" id="GO:0055070">
    <property type="term" value="P:copper ion homeostasis"/>
    <property type="evidence" value="ECO:0007669"/>
    <property type="project" value="TreeGrafter"/>
</dbReference>
<reference evidence="20" key="1">
    <citation type="submission" date="2018-10" db="EMBL/GenBank/DDBJ databases">
        <authorList>
            <person name="D'Souza A.W."/>
            <person name="Potter R.F."/>
            <person name="Wallace M."/>
            <person name="Shupe A."/>
            <person name="Patel S."/>
            <person name="Sun S."/>
            <person name="Gul D."/>
            <person name="Kwon J.H."/>
            <person name="Andleeb S."/>
            <person name="Burnham C.-A.D."/>
            <person name="Dantas G."/>
        </authorList>
    </citation>
    <scope>NUCLEOTIDE SEQUENCE</scope>
    <source>
        <strain evidence="20">AL_065</strain>
    </source>
</reference>
<evidence type="ECO:0000256" key="6">
    <source>
        <dbReference type="ARBA" id="ARBA00022692"/>
    </source>
</evidence>
<dbReference type="SUPFAM" id="SSF81665">
    <property type="entry name" value="Calcium ATPase, transmembrane domain M"/>
    <property type="match status" value="1"/>
</dbReference>
<dbReference type="Gene3D" id="2.70.150.10">
    <property type="entry name" value="Calcium-transporting ATPase, cytoplasmic transduction domain A"/>
    <property type="match status" value="1"/>
</dbReference>
<evidence type="ECO:0000313" key="21">
    <source>
        <dbReference type="Proteomes" id="UP000293391"/>
    </source>
</evidence>
<feature type="transmembrane region" description="Helical" evidence="18">
    <location>
        <begin position="340"/>
        <end position="360"/>
    </location>
</feature>
<dbReference type="SFLD" id="SFLDF00027">
    <property type="entry name" value="p-type_atpase"/>
    <property type="match status" value="1"/>
</dbReference>
<evidence type="ECO:0000256" key="11">
    <source>
        <dbReference type="ARBA" id="ARBA00022840"/>
    </source>
</evidence>
<evidence type="ECO:0000256" key="16">
    <source>
        <dbReference type="ARBA" id="ARBA00023065"/>
    </source>
</evidence>
<dbReference type="NCBIfam" id="TIGR01525">
    <property type="entry name" value="ATPase-IB_hvy"/>
    <property type="match status" value="1"/>
</dbReference>
<evidence type="ECO:0000256" key="12">
    <source>
        <dbReference type="ARBA" id="ARBA00022842"/>
    </source>
</evidence>
<dbReference type="SFLD" id="SFLDS00003">
    <property type="entry name" value="Haloacid_Dehalogenase"/>
    <property type="match status" value="1"/>
</dbReference>
<dbReference type="EC" id="7.2.2.8" evidence="3"/>
<dbReference type="InterPro" id="IPR059000">
    <property type="entry name" value="ATPase_P-type_domA"/>
</dbReference>
<dbReference type="RefSeq" id="WP_004731131.1">
    <property type="nucleotide sequence ID" value="NZ_CP046296.1"/>
</dbReference>
<dbReference type="InterPro" id="IPR036412">
    <property type="entry name" value="HAD-like_sf"/>
</dbReference>
<dbReference type="SUPFAM" id="SSF56784">
    <property type="entry name" value="HAD-like"/>
    <property type="match status" value="1"/>
</dbReference>
<dbReference type="NCBIfam" id="TIGR01494">
    <property type="entry name" value="ATPase_P-type"/>
    <property type="match status" value="1"/>
</dbReference>
<keyword evidence="15" id="KW-0186">Copper</keyword>
<keyword evidence="7 18" id="KW-0479">Metal-binding</keyword>
<dbReference type="Gene3D" id="3.30.70.100">
    <property type="match status" value="3"/>
</dbReference>
<keyword evidence="14 18" id="KW-1133">Transmembrane helix</keyword>
<name>A0A4Q4DVJ2_ACILW</name>
<keyword evidence="16" id="KW-0406">Ion transport</keyword>
<dbReference type="SUPFAM" id="SSF55008">
    <property type="entry name" value="HMA, heavy metal-associated domain"/>
    <property type="match status" value="3"/>
</dbReference>
<dbReference type="Pfam" id="PF00403">
    <property type="entry name" value="HMA"/>
    <property type="match status" value="3"/>
</dbReference>
<gene>
    <name evidence="20" type="ORF">EVX74_007705</name>
</gene>
<evidence type="ECO:0000256" key="5">
    <source>
        <dbReference type="ARBA" id="ARBA00022475"/>
    </source>
</evidence>
<feature type="transmembrane region" description="Helical" evidence="18">
    <location>
        <begin position="838"/>
        <end position="860"/>
    </location>
</feature>
<dbReference type="InterPro" id="IPR023299">
    <property type="entry name" value="ATPase_P-typ_cyto_dom_N"/>
</dbReference>
<dbReference type="InterPro" id="IPR017969">
    <property type="entry name" value="Heavy-metal-associated_CS"/>
</dbReference>
<keyword evidence="10" id="KW-0187">Copper transport</keyword>
<dbReference type="GO" id="GO:0005524">
    <property type="term" value="F:ATP binding"/>
    <property type="evidence" value="ECO:0007669"/>
    <property type="project" value="UniProtKB-UniRule"/>
</dbReference>
<dbReference type="CDD" id="cd00371">
    <property type="entry name" value="HMA"/>
    <property type="match status" value="3"/>
</dbReference>
<dbReference type="GO" id="GO:0016887">
    <property type="term" value="F:ATP hydrolysis activity"/>
    <property type="evidence" value="ECO:0007669"/>
    <property type="project" value="InterPro"/>
</dbReference>
<keyword evidence="6 18" id="KW-0812">Transmembrane</keyword>
<feature type="domain" description="HMA" evidence="19">
    <location>
        <begin position="12"/>
        <end position="77"/>
    </location>
</feature>
<feature type="transmembrane region" description="Helical" evidence="18">
    <location>
        <begin position="240"/>
        <end position="263"/>
    </location>
</feature>
<keyword evidence="12" id="KW-0460">Magnesium</keyword>
<comment type="similarity">
    <text evidence="2 18">Belongs to the cation transport ATPase (P-type) (TC 3.A.3) family. Type IB subfamily.</text>
</comment>
<dbReference type="InterPro" id="IPR018303">
    <property type="entry name" value="ATPase_P-typ_P_site"/>
</dbReference>
<dbReference type="CDD" id="cd02094">
    <property type="entry name" value="P-type_ATPase_Cu-like"/>
    <property type="match status" value="1"/>
</dbReference>
<keyword evidence="13" id="KW-1278">Translocase</keyword>
<dbReference type="GO" id="GO:0005886">
    <property type="term" value="C:plasma membrane"/>
    <property type="evidence" value="ECO:0007669"/>
    <property type="project" value="UniProtKB-SubCell"/>
</dbReference>
<keyword evidence="17 18" id="KW-0472">Membrane</keyword>
<dbReference type="GO" id="GO:0005507">
    <property type="term" value="F:copper ion binding"/>
    <property type="evidence" value="ECO:0007669"/>
    <property type="project" value="InterPro"/>
</dbReference>
<proteinExistence type="inferred from homology"/>
<dbReference type="PANTHER" id="PTHR43520">
    <property type="entry name" value="ATP7, ISOFORM B"/>
    <property type="match status" value="1"/>
</dbReference>
<dbReference type="InterPro" id="IPR006122">
    <property type="entry name" value="HMA_Cu_ion-bd"/>
</dbReference>
<dbReference type="InterPro" id="IPR001757">
    <property type="entry name" value="P_typ_ATPase"/>
</dbReference>
<dbReference type="PROSITE" id="PS01047">
    <property type="entry name" value="HMA_1"/>
    <property type="match status" value="3"/>
</dbReference>
<organism evidence="20 21">
    <name type="scientific">Acinetobacter lwoffii</name>
    <dbReference type="NCBI Taxonomy" id="28090"/>
    <lineage>
        <taxon>Bacteria</taxon>
        <taxon>Pseudomonadati</taxon>
        <taxon>Pseudomonadota</taxon>
        <taxon>Gammaproteobacteria</taxon>
        <taxon>Moraxellales</taxon>
        <taxon>Moraxellaceae</taxon>
        <taxon>Acinetobacter</taxon>
    </lineage>
</organism>
<evidence type="ECO:0000259" key="19">
    <source>
        <dbReference type="PROSITE" id="PS50846"/>
    </source>
</evidence>
<dbReference type="PROSITE" id="PS50846">
    <property type="entry name" value="HMA_2"/>
    <property type="match status" value="3"/>
</dbReference>
<dbReference type="PRINTS" id="PR00119">
    <property type="entry name" value="CATATPASE"/>
</dbReference>
<feature type="transmembrane region" description="Helical" evidence="18">
    <location>
        <begin position="494"/>
        <end position="516"/>
    </location>
</feature>
<dbReference type="Pfam" id="PF00122">
    <property type="entry name" value="E1-E2_ATPase"/>
    <property type="match status" value="1"/>
</dbReference>
<dbReference type="PRINTS" id="PR00943">
    <property type="entry name" value="CUATPASE"/>
</dbReference>
<dbReference type="Gene3D" id="3.40.50.1000">
    <property type="entry name" value="HAD superfamily/HAD-like"/>
    <property type="match status" value="1"/>
</dbReference>
<evidence type="ECO:0000256" key="17">
    <source>
        <dbReference type="ARBA" id="ARBA00023136"/>
    </source>
</evidence>
<dbReference type="InterPro" id="IPR023214">
    <property type="entry name" value="HAD_sf"/>
</dbReference>
<evidence type="ECO:0000256" key="2">
    <source>
        <dbReference type="ARBA" id="ARBA00006024"/>
    </source>
</evidence>
<dbReference type="InterPro" id="IPR027256">
    <property type="entry name" value="P-typ_ATPase_IB"/>
</dbReference>
<dbReference type="NCBIfam" id="TIGR00003">
    <property type="entry name" value="copper ion binding protein"/>
    <property type="match status" value="3"/>
</dbReference>
<evidence type="ECO:0000256" key="13">
    <source>
        <dbReference type="ARBA" id="ARBA00022967"/>
    </source>
</evidence>
<dbReference type="PANTHER" id="PTHR43520:SF8">
    <property type="entry name" value="P-TYPE CU(+) TRANSPORTER"/>
    <property type="match status" value="1"/>
</dbReference>
<evidence type="ECO:0000256" key="14">
    <source>
        <dbReference type="ARBA" id="ARBA00022989"/>
    </source>
</evidence>
<dbReference type="FunFam" id="3.30.70.100:FF:000005">
    <property type="entry name" value="Copper-exporting P-type ATPase A"/>
    <property type="match status" value="3"/>
</dbReference>
<dbReference type="InterPro" id="IPR008250">
    <property type="entry name" value="ATPase_P-typ_transduc_dom_A_sf"/>
</dbReference>
<evidence type="ECO:0000256" key="15">
    <source>
        <dbReference type="ARBA" id="ARBA00023008"/>
    </source>
</evidence>
<evidence type="ECO:0000256" key="10">
    <source>
        <dbReference type="ARBA" id="ARBA00022796"/>
    </source>
</evidence>
<comment type="subcellular location">
    <subcellularLocation>
        <location evidence="1">Cell membrane</location>
        <topology evidence="1">Multi-pass membrane protein</topology>
    </subcellularLocation>
</comment>
<dbReference type="InterPro" id="IPR023298">
    <property type="entry name" value="ATPase_P-typ_TM_dom_sf"/>
</dbReference>
<dbReference type="InterPro" id="IPR044492">
    <property type="entry name" value="P_typ_ATPase_HD_dom"/>
</dbReference>